<evidence type="ECO:0008006" key="2">
    <source>
        <dbReference type="Google" id="ProtNLM"/>
    </source>
</evidence>
<sequence length="103" mass="11056">MLARPRRSAVVLVSAVLVLAVADPARGEVSRDEVLAALKSGLKRLAELQQEDGSWRAAGAQGKDEYVVGRTALATRAAMRSHAVGAAKVYNQGLEFILRQQQD</sequence>
<comment type="caution">
    <text evidence="1">The sequence shown here is derived from an EMBL/GenBank/DDBJ whole genome shotgun (WGS) entry which is preliminary data.</text>
</comment>
<dbReference type="InterPro" id="IPR008930">
    <property type="entry name" value="Terpenoid_cyclase/PrenylTrfase"/>
</dbReference>
<reference evidence="1" key="1">
    <citation type="journal article" date="2014" name="Front. Microbiol.">
        <title>High frequency of phylogenetically diverse reductive dehalogenase-homologous genes in deep subseafloor sedimentary metagenomes.</title>
        <authorList>
            <person name="Kawai M."/>
            <person name="Futagami T."/>
            <person name="Toyoda A."/>
            <person name="Takaki Y."/>
            <person name="Nishi S."/>
            <person name="Hori S."/>
            <person name="Arai W."/>
            <person name="Tsubouchi T."/>
            <person name="Morono Y."/>
            <person name="Uchiyama I."/>
            <person name="Ito T."/>
            <person name="Fujiyama A."/>
            <person name="Inagaki F."/>
            <person name="Takami H."/>
        </authorList>
    </citation>
    <scope>NUCLEOTIDE SEQUENCE</scope>
    <source>
        <strain evidence="1">Expedition CK06-06</strain>
    </source>
</reference>
<accession>X1FQS5</accession>
<dbReference type="SUPFAM" id="SSF48239">
    <property type="entry name" value="Terpenoid cyclases/Protein prenyltransferases"/>
    <property type="match status" value="1"/>
</dbReference>
<gene>
    <name evidence="1" type="ORF">S03H2_20164</name>
</gene>
<proteinExistence type="predicted"/>
<organism evidence="1">
    <name type="scientific">marine sediment metagenome</name>
    <dbReference type="NCBI Taxonomy" id="412755"/>
    <lineage>
        <taxon>unclassified sequences</taxon>
        <taxon>metagenomes</taxon>
        <taxon>ecological metagenomes</taxon>
    </lineage>
</organism>
<protein>
    <recommendedName>
        <fullName evidence="2">Squalene cyclase N-terminal domain-containing protein</fullName>
    </recommendedName>
</protein>
<dbReference type="EMBL" id="BARU01010601">
    <property type="protein sequence ID" value="GAH34890.1"/>
    <property type="molecule type" value="Genomic_DNA"/>
</dbReference>
<feature type="non-terminal residue" evidence="1">
    <location>
        <position position="103"/>
    </location>
</feature>
<dbReference type="AlphaFoldDB" id="X1FQS5"/>
<dbReference type="Gene3D" id="1.50.10.20">
    <property type="match status" value="1"/>
</dbReference>
<name>X1FQS5_9ZZZZ</name>
<evidence type="ECO:0000313" key="1">
    <source>
        <dbReference type="EMBL" id="GAH34890.1"/>
    </source>
</evidence>